<evidence type="ECO:0000256" key="1">
    <source>
        <dbReference type="SAM" id="MobiDB-lite"/>
    </source>
</evidence>
<sequence>MSEEKICLRSRASWKCNLAYLRAPEKEKQLHLLPSKLRRCPYCARFGSNAHISRCGQQLVNCAFCRCELELARLAAHEEYDCEERRKRVFCPACEKIVPIQGDVFTDVCQCVDNEPWIVPTPPGQKAKGNKQKKGGAPKRGKKKNGVVESKAAPPAKRDAKGQAGPEPATQPARRGSTKPPVPGVRRPAEVKSKKC</sequence>
<dbReference type="EMBL" id="CAEQ01001380">
    <property type="protein sequence ID" value="CCD14085.1"/>
    <property type="molecule type" value="Genomic_DNA"/>
</dbReference>
<evidence type="ECO:0000313" key="3">
    <source>
        <dbReference type="Proteomes" id="UP000000702"/>
    </source>
</evidence>
<gene>
    <name evidence="2" type="ORF">TCIL3000_0_47520</name>
</gene>
<organism evidence="2 3">
    <name type="scientific">Trypanosoma congolense (strain IL3000)</name>
    <dbReference type="NCBI Taxonomy" id="1068625"/>
    <lineage>
        <taxon>Eukaryota</taxon>
        <taxon>Discoba</taxon>
        <taxon>Euglenozoa</taxon>
        <taxon>Kinetoplastea</taxon>
        <taxon>Metakinetoplastina</taxon>
        <taxon>Trypanosomatida</taxon>
        <taxon>Trypanosomatidae</taxon>
        <taxon>Trypanosoma</taxon>
        <taxon>Nannomonas</taxon>
    </lineage>
</organism>
<name>F9WA29_TRYCI</name>
<reference evidence="3" key="1">
    <citation type="submission" date="2011-07" db="EMBL/GenBank/DDBJ databases">
        <title>Divergent evolution of antigenic variation in African trypanosomes.</title>
        <authorList>
            <person name="Jackson A.P."/>
            <person name="Berry A."/>
            <person name="Allison H.C."/>
            <person name="Burton P."/>
            <person name="Anderson J."/>
            <person name="Aslett M."/>
            <person name="Brown R."/>
            <person name="Corton N."/>
            <person name="Harris D."/>
            <person name="Hauser H."/>
            <person name="Gamble J."/>
            <person name="Gilderthorp R."/>
            <person name="McQuillan J."/>
            <person name="Quail M.A."/>
            <person name="Sanders M."/>
            <person name="Van Tonder A."/>
            <person name="Ginger M.L."/>
            <person name="Donelson J.E."/>
            <person name="Field M.C."/>
            <person name="Barry J.D."/>
            <person name="Berriman M."/>
            <person name="Hertz-Fowler C."/>
        </authorList>
    </citation>
    <scope>NUCLEOTIDE SEQUENCE [LARGE SCALE GENOMIC DNA]</scope>
    <source>
        <strain evidence="3">IL3000</strain>
    </source>
</reference>
<dbReference type="Proteomes" id="UP000000702">
    <property type="component" value="Unassembled WGS sequence"/>
</dbReference>
<accession>F9WA29</accession>
<reference evidence="2 3" key="2">
    <citation type="journal article" date="2012" name="Proc. Natl. Acad. Sci. U.S.A.">
        <title>Antigenic diversity is generated by distinct evolutionary mechanisms in African trypanosome species.</title>
        <authorList>
            <person name="Jackson A.P."/>
            <person name="Berry A."/>
            <person name="Aslett M."/>
            <person name="Allison H.C."/>
            <person name="Burton P."/>
            <person name="Vavrova-Anderson J."/>
            <person name="Brown R."/>
            <person name="Browne H."/>
            <person name="Corton N."/>
            <person name="Hauser H."/>
            <person name="Gamble J."/>
            <person name="Gilderthorp R."/>
            <person name="Marcello L."/>
            <person name="McQuillan J."/>
            <person name="Otto T.D."/>
            <person name="Quail M.A."/>
            <person name="Sanders M.J."/>
            <person name="van Tonder A."/>
            <person name="Ginger M.L."/>
            <person name="Field M.C."/>
            <person name="Barry J.D."/>
            <person name="Hertz-Fowler C."/>
            <person name="Berriman M."/>
        </authorList>
    </citation>
    <scope>NUCLEOTIDE SEQUENCE [LARGE SCALE GENOMIC DNA]</scope>
    <source>
        <strain evidence="2 3">IL3000</strain>
    </source>
</reference>
<evidence type="ECO:0000313" key="2">
    <source>
        <dbReference type="EMBL" id="CCD14085.1"/>
    </source>
</evidence>
<comment type="caution">
    <text evidence="2">The sequence shown here is derived from an EMBL/GenBank/DDBJ whole genome shotgun (WGS) entry which is preliminary data.</text>
</comment>
<feature type="compositionally biased region" description="Basic and acidic residues" evidence="1">
    <location>
        <begin position="187"/>
        <end position="196"/>
    </location>
</feature>
<proteinExistence type="predicted"/>
<dbReference type="VEuPathDB" id="TriTrypDB:TcIL3000_0_47520"/>
<keyword evidence="3" id="KW-1185">Reference proteome</keyword>
<dbReference type="AlphaFoldDB" id="F9WA29"/>
<feature type="region of interest" description="Disordered" evidence="1">
    <location>
        <begin position="120"/>
        <end position="196"/>
    </location>
</feature>
<feature type="compositionally biased region" description="Basic residues" evidence="1">
    <location>
        <begin position="128"/>
        <end position="145"/>
    </location>
</feature>
<protein>
    <submittedName>
        <fullName evidence="2">WGS project CAEQ00000000 data, annotated contig 1924</fullName>
    </submittedName>
</protein>